<evidence type="ECO:0000313" key="11">
    <source>
        <dbReference type="EMBL" id="ORZ34838.1"/>
    </source>
</evidence>
<gene>
    <name evidence="11" type="ORF">BCR44DRAFT_1513608</name>
</gene>
<evidence type="ECO:0000256" key="8">
    <source>
        <dbReference type="ARBA" id="ARBA00047899"/>
    </source>
</evidence>
<dbReference type="InterPro" id="IPR000719">
    <property type="entry name" value="Prot_kinase_dom"/>
</dbReference>
<evidence type="ECO:0000256" key="9">
    <source>
        <dbReference type="ARBA" id="ARBA00048679"/>
    </source>
</evidence>
<comment type="catalytic activity">
    <reaction evidence="8">
        <text>L-threonyl-[protein] + ATP = O-phospho-L-threonyl-[protein] + ADP + H(+)</text>
        <dbReference type="Rhea" id="RHEA:46608"/>
        <dbReference type="Rhea" id="RHEA-COMP:11060"/>
        <dbReference type="Rhea" id="RHEA-COMP:11605"/>
        <dbReference type="ChEBI" id="CHEBI:15378"/>
        <dbReference type="ChEBI" id="CHEBI:30013"/>
        <dbReference type="ChEBI" id="CHEBI:30616"/>
        <dbReference type="ChEBI" id="CHEBI:61977"/>
        <dbReference type="ChEBI" id="CHEBI:456216"/>
        <dbReference type="EC" id="2.7.11.1"/>
    </reaction>
</comment>
<sequence>MSQLIKQGAEARIYTHLTLNTLPSVSKQRFSKSYRHPDLDAKLTLARLLQEARALHKARHSCRVRTPRVYFVDKANMTLTMEAVDAPTMKDWVLANERQASSATTTSDEIEQVCDLFGRAVARLHAQNLIHGDLTTSNVLVQHQAHAAVAPVMIPEPAAHARRLSATPFLLADQQDASRPSKPNDRQLDIVMIDFGLASTSTLNEDKAVDLYVLERAIRSTHPKLETLMLDAILGGYMREMDEEAGKAVMAKLEEVRLRGRKRSMIG</sequence>
<keyword evidence="12" id="KW-1185">Reference proteome</keyword>
<evidence type="ECO:0000256" key="7">
    <source>
        <dbReference type="ARBA" id="ARBA00022840"/>
    </source>
</evidence>
<dbReference type="PROSITE" id="PS00109">
    <property type="entry name" value="PROTEIN_KINASE_TYR"/>
    <property type="match status" value="1"/>
</dbReference>
<comment type="similarity">
    <text evidence="1">Belongs to the protein kinase superfamily. BUD32 family.</text>
</comment>
<accession>A0A1Y2HJP8</accession>
<protein>
    <recommendedName>
        <fullName evidence="2">non-specific serine/threonine protein kinase</fullName>
        <ecNumber evidence="2">2.7.11.1</ecNumber>
    </recommendedName>
</protein>
<keyword evidence="3" id="KW-0808">Transferase</keyword>
<evidence type="ECO:0000259" key="10">
    <source>
        <dbReference type="PROSITE" id="PS50011"/>
    </source>
</evidence>
<dbReference type="GO" id="GO:0000408">
    <property type="term" value="C:EKC/KEOPS complex"/>
    <property type="evidence" value="ECO:0007669"/>
    <property type="project" value="TreeGrafter"/>
</dbReference>
<dbReference type="SUPFAM" id="SSF56112">
    <property type="entry name" value="Protein kinase-like (PK-like)"/>
    <property type="match status" value="1"/>
</dbReference>
<evidence type="ECO:0000256" key="4">
    <source>
        <dbReference type="ARBA" id="ARBA00022694"/>
    </source>
</evidence>
<keyword evidence="4" id="KW-0819">tRNA processing</keyword>
<dbReference type="Pfam" id="PF00069">
    <property type="entry name" value="Pkinase"/>
    <property type="match status" value="1"/>
</dbReference>
<dbReference type="GO" id="GO:0005524">
    <property type="term" value="F:ATP binding"/>
    <property type="evidence" value="ECO:0007669"/>
    <property type="project" value="UniProtKB-KW"/>
</dbReference>
<evidence type="ECO:0000256" key="5">
    <source>
        <dbReference type="ARBA" id="ARBA00022741"/>
    </source>
</evidence>
<keyword evidence="5" id="KW-0547">Nucleotide-binding</keyword>
<comment type="caution">
    <text evidence="11">The sequence shown here is derived from an EMBL/GenBank/DDBJ whole genome shotgun (WGS) entry which is preliminary data.</text>
</comment>
<dbReference type="EMBL" id="MCFL01000025">
    <property type="protein sequence ID" value="ORZ34838.1"/>
    <property type="molecule type" value="Genomic_DNA"/>
</dbReference>
<dbReference type="PANTHER" id="PTHR12209">
    <property type="entry name" value="NON-SPECIFIC SERINE/THREONINE PROTEIN KINASE"/>
    <property type="match status" value="1"/>
</dbReference>
<evidence type="ECO:0000313" key="12">
    <source>
        <dbReference type="Proteomes" id="UP000193411"/>
    </source>
</evidence>
<proteinExistence type="inferred from homology"/>
<dbReference type="GO" id="GO:0004674">
    <property type="term" value="F:protein serine/threonine kinase activity"/>
    <property type="evidence" value="ECO:0007669"/>
    <property type="project" value="UniProtKB-EC"/>
</dbReference>
<dbReference type="GO" id="GO:0070525">
    <property type="term" value="P:tRNA threonylcarbamoyladenosine metabolic process"/>
    <property type="evidence" value="ECO:0007669"/>
    <property type="project" value="TreeGrafter"/>
</dbReference>
<dbReference type="GO" id="GO:0005829">
    <property type="term" value="C:cytosol"/>
    <property type="evidence" value="ECO:0007669"/>
    <property type="project" value="TreeGrafter"/>
</dbReference>
<keyword evidence="7" id="KW-0067">ATP-binding</keyword>
<keyword evidence="6 11" id="KW-0418">Kinase</keyword>
<organism evidence="11 12">
    <name type="scientific">Catenaria anguillulae PL171</name>
    <dbReference type="NCBI Taxonomy" id="765915"/>
    <lineage>
        <taxon>Eukaryota</taxon>
        <taxon>Fungi</taxon>
        <taxon>Fungi incertae sedis</taxon>
        <taxon>Blastocladiomycota</taxon>
        <taxon>Blastocladiomycetes</taxon>
        <taxon>Blastocladiales</taxon>
        <taxon>Catenariaceae</taxon>
        <taxon>Catenaria</taxon>
    </lineage>
</organism>
<feature type="domain" description="Protein kinase" evidence="10">
    <location>
        <begin position="1"/>
        <end position="267"/>
    </location>
</feature>
<dbReference type="AlphaFoldDB" id="A0A1Y2HJP8"/>
<evidence type="ECO:0000256" key="1">
    <source>
        <dbReference type="ARBA" id="ARBA00010630"/>
    </source>
</evidence>
<comment type="catalytic activity">
    <reaction evidence="9">
        <text>L-seryl-[protein] + ATP = O-phospho-L-seryl-[protein] + ADP + H(+)</text>
        <dbReference type="Rhea" id="RHEA:17989"/>
        <dbReference type="Rhea" id="RHEA-COMP:9863"/>
        <dbReference type="Rhea" id="RHEA-COMP:11604"/>
        <dbReference type="ChEBI" id="CHEBI:15378"/>
        <dbReference type="ChEBI" id="CHEBI:29999"/>
        <dbReference type="ChEBI" id="CHEBI:30616"/>
        <dbReference type="ChEBI" id="CHEBI:83421"/>
        <dbReference type="ChEBI" id="CHEBI:456216"/>
        <dbReference type="EC" id="2.7.11.1"/>
    </reaction>
</comment>
<dbReference type="OrthoDB" id="3399at2759"/>
<dbReference type="InterPro" id="IPR011009">
    <property type="entry name" value="Kinase-like_dom_sf"/>
</dbReference>
<dbReference type="PANTHER" id="PTHR12209:SF0">
    <property type="entry name" value="EKC_KEOPS COMPLEX SUBUNIT TP53RK"/>
    <property type="match status" value="1"/>
</dbReference>
<dbReference type="Gene3D" id="1.10.510.10">
    <property type="entry name" value="Transferase(Phosphotransferase) domain 1"/>
    <property type="match status" value="1"/>
</dbReference>
<dbReference type="GO" id="GO:0005634">
    <property type="term" value="C:nucleus"/>
    <property type="evidence" value="ECO:0007669"/>
    <property type="project" value="TreeGrafter"/>
</dbReference>
<dbReference type="STRING" id="765915.A0A1Y2HJP8"/>
<evidence type="ECO:0000256" key="2">
    <source>
        <dbReference type="ARBA" id="ARBA00012513"/>
    </source>
</evidence>
<evidence type="ECO:0000256" key="3">
    <source>
        <dbReference type="ARBA" id="ARBA00022679"/>
    </source>
</evidence>
<dbReference type="GO" id="GO:0008033">
    <property type="term" value="P:tRNA processing"/>
    <property type="evidence" value="ECO:0007669"/>
    <property type="project" value="UniProtKB-KW"/>
</dbReference>
<dbReference type="InterPro" id="IPR008266">
    <property type="entry name" value="Tyr_kinase_AS"/>
</dbReference>
<evidence type="ECO:0000256" key="6">
    <source>
        <dbReference type="ARBA" id="ARBA00022777"/>
    </source>
</evidence>
<name>A0A1Y2HJP8_9FUNG</name>
<reference evidence="11 12" key="1">
    <citation type="submission" date="2016-07" db="EMBL/GenBank/DDBJ databases">
        <title>Pervasive Adenine N6-methylation of Active Genes in Fungi.</title>
        <authorList>
            <consortium name="DOE Joint Genome Institute"/>
            <person name="Mondo S.J."/>
            <person name="Dannebaum R.O."/>
            <person name="Kuo R.C."/>
            <person name="Labutti K."/>
            <person name="Haridas S."/>
            <person name="Kuo A."/>
            <person name="Salamov A."/>
            <person name="Ahrendt S.R."/>
            <person name="Lipzen A."/>
            <person name="Sullivan W."/>
            <person name="Andreopoulos W.B."/>
            <person name="Clum A."/>
            <person name="Lindquist E."/>
            <person name="Daum C."/>
            <person name="Ramamoorthy G.K."/>
            <person name="Gryganskyi A."/>
            <person name="Culley D."/>
            <person name="Magnuson J.K."/>
            <person name="James T.Y."/>
            <person name="O'Malley M.A."/>
            <person name="Stajich J.E."/>
            <person name="Spatafora J.W."/>
            <person name="Visel A."/>
            <person name="Grigoriev I.V."/>
        </authorList>
    </citation>
    <scope>NUCLEOTIDE SEQUENCE [LARGE SCALE GENOMIC DNA]</scope>
    <source>
        <strain evidence="11 12">PL171</strain>
    </source>
</reference>
<dbReference type="PROSITE" id="PS50011">
    <property type="entry name" value="PROTEIN_KINASE_DOM"/>
    <property type="match status" value="1"/>
</dbReference>
<dbReference type="Gene3D" id="3.30.200.20">
    <property type="entry name" value="Phosphorylase Kinase, domain 1"/>
    <property type="match status" value="1"/>
</dbReference>
<dbReference type="EC" id="2.7.11.1" evidence="2"/>
<dbReference type="Proteomes" id="UP000193411">
    <property type="component" value="Unassembled WGS sequence"/>
</dbReference>